<feature type="region of interest" description="Disordered" evidence="2">
    <location>
        <begin position="335"/>
        <end position="356"/>
    </location>
</feature>
<feature type="compositionally biased region" description="Basic and acidic residues" evidence="2">
    <location>
        <begin position="231"/>
        <end position="249"/>
    </location>
</feature>
<comment type="caution">
    <text evidence="4">The sequence shown here is derived from an EMBL/GenBank/DDBJ whole genome shotgun (WGS) entry which is preliminary data.</text>
</comment>
<keyword evidence="3" id="KW-0472">Membrane</keyword>
<keyword evidence="1" id="KW-0175">Coiled coil</keyword>
<accession>A0A9D4SS21</accession>
<reference evidence="4" key="1">
    <citation type="journal article" date="2020" name="Cell">
        <title>Large-Scale Comparative Analyses of Tick Genomes Elucidate Their Genetic Diversity and Vector Capacities.</title>
        <authorList>
            <consortium name="Tick Genome and Microbiome Consortium (TIGMIC)"/>
            <person name="Jia N."/>
            <person name="Wang J."/>
            <person name="Shi W."/>
            <person name="Du L."/>
            <person name="Sun Y."/>
            <person name="Zhan W."/>
            <person name="Jiang J.F."/>
            <person name="Wang Q."/>
            <person name="Zhang B."/>
            <person name="Ji P."/>
            <person name="Bell-Sakyi L."/>
            <person name="Cui X.M."/>
            <person name="Yuan T.T."/>
            <person name="Jiang B.G."/>
            <person name="Yang W.F."/>
            <person name="Lam T.T."/>
            <person name="Chang Q.C."/>
            <person name="Ding S.J."/>
            <person name="Wang X.J."/>
            <person name="Zhu J.G."/>
            <person name="Ruan X.D."/>
            <person name="Zhao L."/>
            <person name="Wei J.T."/>
            <person name="Ye R.Z."/>
            <person name="Que T.C."/>
            <person name="Du C.H."/>
            <person name="Zhou Y.H."/>
            <person name="Cheng J.X."/>
            <person name="Dai P.F."/>
            <person name="Guo W.B."/>
            <person name="Han X.H."/>
            <person name="Huang E.J."/>
            <person name="Li L.F."/>
            <person name="Wei W."/>
            <person name="Gao Y.C."/>
            <person name="Liu J.Z."/>
            <person name="Shao H.Z."/>
            <person name="Wang X."/>
            <person name="Wang C.C."/>
            <person name="Yang T.C."/>
            <person name="Huo Q.B."/>
            <person name="Li W."/>
            <person name="Chen H.Y."/>
            <person name="Chen S.E."/>
            <person name="Zhou L.G."/>
            <person name="Ni X.B."/>
            <person name="Tian J.H."/>
            <person name="Sheng Y."/>
            <person name="Liu T."/>
            <person name="Pan Y.S."/>
            <person name="Xia L.Y."/>
            <person name="Li J."/>
            <person name="Zhao F."/>
            <person name="Cao W.C."/>
        </authorList>
    </citation>
    <scope>NUCLEOTIDE SEQUENCE</scope>
    <source>
        <strain evidence="4">Rsan-2018</strain>
    </source>
</reference>
<feature type="transmembrane region" description="Helical" evidence="3">
    <location>
        <begin position="441"/>
        <end position="461"/>
    </location>
</feature>
<evidence type="ECO:0000256" key="1">
    <source>
        <dbReference type="SAM" id="Coils"/>
    </source>
</evidence>
<dbReference type="Proteomes" id="UP000821837">
    <property type="component" value="Unassembled WGS sequence"/>
</dbReference>
<dbReference type="AlphaFoldDB" id="A0A9D4SS21"/>
<keyword evidence="3" id="KW-1133">Transmembrane helix</keyword>
<sequence>MRGWSTDRVDLNFRLADERRKLLEAVLELAKFERAKALRENQSAEGKALGTDLVPHVSEAALDRYAAWAHSTPAVYDTALLRGGSTEKTELNLELAVERRRLLKVELEFAQLEEHARALRKSQSAVGESRPGFVPHVLETSYLAEPKKLVPESLSDELSSRVGTSKEVVDAEPRADASNNIDVLPVEERAESLSILPTECEGTAEFELEAEVKDAVAATRHVELKDFSDTDLGSEKSFKSDTDAHRQPQDADAGTKFQGVDPDILPLQNILCGGDRATTASSPSSEVVRVSLAAQSCVASHDTTHVPRQDSAVESVKAVSTDVAAPESVACGWSNSDEEQMRGEERRPCGSRKESSAVATDVTRGVTVAFPCTESPARCREDNPLSNIQAFRRHRMALKLGRQLRRLIQMLEESGIMDQALRREFPPCPYCSAKVSFDVPFNSWLFIFLAGCCLSLLTFGVKL</sequence>
<feature type="region of interest" description="Disordered" evidence="2">
    <location>
        <begin position="231"/>
        <end position="260"/>
    </location>
</feature>
<name>A0A9D4SS21_RHISA</name>
<evidence type="ECO:0000256" key="3">
    <source>
        <dbReference type="SAM" id="Phobius"/>
    </source>
</evidence>
<gene>
    <name evidence="4" type="ORF">HPB52_022204</name>
</gene>
<organism evidence="4 5">
    <name type="scientific">Rhipicephalus sanguineus</name>
    <name type="common">Brown dog tick</name>
    <name type="synonym">Ixodes sanguineus</name>
    <dbReference type="NCBI Taxonomy" id="34632"/>
    <lineage>
        <taxon>Eukaryota</taxon>
        <taxon>Metazoa</taxon>
        <taxon>Ecdysozoa</taxon>
        <taxon>Arthropoda</taxon>
        <taxon>Chelicerata</taxon>
        <taxon>Arachnida</taxon>
        <taxon>Acari</taxon>
        <taxon>Parasitiformes</taxon>
        <taxon>Ixodida</taxon>
        <taxon>Ixodoidea</taxon>
        <taxon>Ixodidae</taxon>
        <taxon>Rhipicephalinae</taxon>
        <taxon>Rhipicephalus</taxon>
        <taxon>Rhipicephalus</taxon>
    </lineage>
</organism>
<evidence type="ECO:0000313" key="5">
    <source>
        <dbReference type="Proteomes" id="UP000821837"/>
    </source>
</evidence>
<evidence type="ECO:0000313" key="4">
    <source>
        <dbReference type="EMBL" id="KAH7944619.1"/>
    </source>
</evidence>
<keyword evidence="3" id="KW-0812">Transmembrane</keyword>
<feature type="coiled-coil region" evidence="1">
    <location>
        <begin position="93"/>
        <end position="122"/>
    </location>
</feature>
<proteinExistence type="predicted"/>
<evidence type="ECO:0000256" key="2">
    <source>
        <dbReference type="SAM" id="MobiDB-lite"/>
    </source>
</evidence>
<dbReference type="EMBL" id="JABSTV010001253">
    <property type="protein sequence ID" value="KAH7944619.1"/>
    <property type="molecule type" value="Genomic_DNA"/>
</dbReference>
<feature type="compositionally biased region" description="Basic and acidic residues" evidence="2">
    <location>
        <begin position="339"/>
        <end position="355"/>
    </location>
</feature>
<reference evidence="4" key="2">
    <citation type="submission" date="2021-09" db="EMBL/GenBank/DDBJ databases">
        <authorList>
            <person name="Jia N."/>
            <person name="Wang J."/>
            <person name="Shi W."/>
            <person name="Du L."/>
            <person name="Sun Y."/>
            <person name="Zhan W."/>
            <person name="Jiang J."/>
            <person name="Wang Q."/>
            <person name="Zhang B."/>
            <person name="Ji P."/>
            <person name="Sakyi L.B."/>
            <person name="Cui X."/>
            <person name="Yuan T."/>
            <person name="Jiang B."/>
            <person name="Yang W."/>
            <person name="Lam T.T.-Y."/>
            <person name="Chang Q."/>
            <person name="Ding S."/>
            <person name="Wang X."/>
            <person name="Zhu J."/>
            <person name="Ruan X."/>
            <person name="Zhao L."/>
            <person name="Wei J."/>
            <person name="Que T."/>
            <person name="Du C."/>
            <person name="Cheng J."/>
            <person name="Dai P."/>
            <person name="Han X."/>
            <person name="Huang E."/>
            <person name="Gao Y."/>
            <person name="Liu J."/>
            <person name="Shao H."/>
            <person name="Ye R."/>
            <person name="Li L."/>
            <person name="Wei W."/>
            <person name="Wang X."/>
            <person name="Wang C."/>
            <person name="Huo Q."/>
            <person name="Li W."/>
            <person name="Guo W."/>
            <person name="Chen H."/>
            <person name="Chen S."/>
            <person name="Zhou L."/>
            <person name="Zhou L."/>
            <person name="Ni X."/>
            <person name="Tian J."/>
            <person name="Zhou Y."/>
            <person name="Sheng Y."/>
            <person name="Liu T."/>
            <person name="Pan Y."/>
            <person name="Xia L."/>
            <person name="Li J."/>
            <person name="Zhao F."/>
            <person name="Cao W."/>
        </authorList>
    </citation>
    <scope>NUCLEOTIDE SEQUENCE</scope>
    <source>
        <strain evidence="4">Rsan-2018</strain>
        <tissue evidence="4">Larvae</tissue>
    </source>
</reference>
<keyword evidence="5" id="KW-1185">Reference proteome</keyword>
<protein>
    <submittedName>
        <fullName evidence="4">Uncharacterized protein</fullName>
    </submittedName>
</protein>